<gene>
    <name evidence="1" type="ORF">DY000_02046480</name>
</gene>
<name>A0ABQ7EPQ5_BRACR</name>
<dbReference type="PANTHER" id="PTHR47205:SF1">
    <property type="entry name" value="OS07G0599000 PROTEIN"/>
    <property type="match status" value="1"/>
</dbReference>
<accession>A0ABQ7EPQ5</accession>
<evidence type="ECO:0000313" key="1">
    <source>
        <dbReference type="EMBL" id="KAF3605080.1"/>
    </source>
</evidence>
<sequence length="77" mass="9080">MIKAGFEPSKETLKKLRRRCIRELDNENDDKVESLAKKFQIRMGSENRRNMLFNMDYSRKLLLRKEGGMRISGSSNL</sequence>
<dbReference type="PANTHER" id="PTHR47205">
    <property type="entry name" value="OS07G0599000 PROTEIN"/>
    <property type="match status" value="1"/>
</dbReference>
<dbReference type="EMBL" id="QGKV02000297">
    <property type="protein sequence ID" value="KAF3605080.1"/>
    <property type="molecule type" value="Genomic_DNA"/>
</dbReference>
<keyword evidence="2" id="KW-1185">Reference proteome</keyword>
<evidence type="ECO:0000313" key="2">
    <source>
        <dbReference type="Proteomes" id="UP000266723"/>
    </source>
</evidence>
<protein>
    <submittedName>
        <fullName evidence="1">Uncharacterized protein</fullName>
    </submittedName>
</protein>
<comment type="caution">
    <text evidence="1">The sequence shown here is derived from an EMBL/GenBank/DDBJ whole genome shotgun (WGS) entry which is preliminary data.</text>
</comment>
<dbReference type="InterPro" id="IPR044605">
    <property type="entry name" value="At1g26460-like"/>
</dbReference>
<proteinExistence type="predicted"/>
<organism evidence="1 2">
    <name type="scientific">Brassica cretica</name>
    <name type="common">Mustard</name>
    <dbReference type="NCBI Taxonomy" id="69181"/>
    <lineage>
        <taxon>Eukaryota</taxon>
        <taxon>Viridiplantae</taxon>
        <taxon>Streptophyta</taxon>
        <taxon>Embryophyta</taxon>
        <taxon>Tracheophyta</taxon>
        <taxon>Spermatophyta</taxon>
        <taxon>Magnoliopsida</taxon>
        <taxon>eudicotyledons</taxon>
        <taxon>Gunneridae</taxon>
        <taxon>Pentapetalae</taxon>
        <taxon>rosids</taxon>
        <taxon>malvids</taxon>
        <taxon>Brassicales</taxon>
        <taxon>Brassicaceae</taxon>
        <taxon>Brassiceae</taxon>
        <taxon>Brassica</taxon>
    </lineage>
</organism>
<reference evidence="1 2" key="1">
    <citation type="journal article" date="2020" name="BMC Genomics">
        <title>Intraspecific diversification of the crop wild relative Brassica cretica Lam. using demographic model selection.</title>
        <authorList>
            <person name="Kioukis A."/>
            <person name="Michalopoulou V.A."/>
            <person name="Briers L."/>
            <person name="Pirintsos S."/>
            <person name="Studholme D.J."/>
            <person name="Pavlidis P."/>
            <person name="Sarris P.F."/>
        </authorList>
    </citation>
    <scope>NUCLEOTIDE SEQUENCE [LARGE SCALE GENOMIC DNA]</scope>
    <source>
        <strain evidence="2">cv. PFS-1207/04</strain>
    </source>
</reference>
<dbReference type="Proteomes" id="UP000266723">
    <property type="component" value="Unassembled WGS sequence"/>
</dbReference>